<dbReference type="CDD" id="cd03469">
    <property type="entry name" value="Rieske_RO_Alpha_N"/>
    <property type="match status" value="1"/>
</dbReference>
<dbReference type="Gene3D" id="3.90.380.10">
    <property type="entry name" value="Naphthalene 1,2-dioxygenase Alpha Subunit, Chain A, domain 1"/>
    <property type="match status" value="1"/>
</dbReference>
<evidence type="ECO:0000256" key="1">
    <source>
        <dbReference type="ARBA" id="ARBA00022714"/>
    </source>
</evidence>
<dbReference type="RefSeq" id="WP_344609115.1">
    <property type="nucleotide sequence ID" value="NZ_BAAAHE010000049.1"/>
</dbReference>
<keyword evidence="5" id="KW-0411">Iron-sulfur</keyword>
<evidence type="ECO:0000256" key="2">
    <source>
        <dbReference type="ARBA" id="ARBA00022723"/>
    </source>
</evidence>
<keyword evidence="3" id="KW-0560">Oxidoreductase</keyword>
<feature type="compositionally biased region" description="Basic and acidic residues" evidence="6">
    <location>
        <begin position="369"/>
        <end position="382"/>
    </location>
</feature>
<dbReference type="PANTHER" id="PTHR21266">
    <property type="entry name" value="IRON-SULFUR DOMAIN CONTAINING PROTEIN"/>
    <property type="match status" value="1"/>
</dbReference>
<organism evidence="8 9">
    <name type="scientific">Sporichthya brevicatena</name>
    <dbReference type="NCBI Taxonomy" id="171442"/>
    <lineage>
        <taxon>Bacteria</taxon>
        <taxon>Bacillati</taxon>
        <taxon>Actinomycetota</taxon>
        <taxon>Actinomycetes</taxon>
        <taxon>Sporichthyales</taxon>
        <taxon>Sporichthyaceae</taxon>
        <taxon>Sporichthya</taxon>
    </lineage>
</organism>
<evidence type="ECO:0000313" key="9">
    <source>
        <dbReference type="Proteomes" id="UP001500957"/>
    </source>
</evidence>
<name>A0ABN1HAX3_9ACTN</name>
<feature type="domain" description="Rieske" evidence="7">
    <location>
        <begin position="22"/>
        <end position="124"/>
    </location>
</feature>
<keyword evidence="4" id="KW-0408">Iron</keyword>
<gene>
    <name evidence="8" type="ORF">GCM10009547_45340</name>
</gene>
<evidence type="ECO:0000256" key="6">
    <source>
        <dbReference type="SAM" id="MobiDB-lite"/>
    </source>
</evidence>
<protein>
    <recommendedName>
        <fullName evidence="7">Rieske domain-containing protein</fullName>
    </recommendedName>
</protein>
<keyword evidence="2" id="KW-0479">Metal-binding</keyword>
<keyword evidence="9" id="KW-1185">Reference proteome</keyword>
<dbReference type="InterPro" id="IPR017941">
    <property type="entry name" value="Rieske_2Fe-2S"/>
</dbReference>
<dbReference type="PROSITE" id="PS51296">
    <property type="entry name" value="RIESKE"/>
    <property type="match status" value="1"/>
</dbReference>
<evidence type="ECO:0000256" key="3">
    <source>
        <dbReference type="ARBA" id="ARBA00023002"/>
    </source>
</evidence>
<dbReference type="EMBL" id="BAAAHE010000049">
    <property type="protein sequence ID" value="GAA0636057.1"/>
    <property type="molecule type" value="Genomic_DNA"/>
</dbReference>
<dbReference type="PANTHER" id="PTHR21266:SF60">
    <property type="entry name" value="3-KETOSTEROID-9-ALPHA-MONOOXYGENASE, OXYGENASE COMPONENT"/>
    <property type="match status" value="1"/>
</dbReference>
<dbReference type="InterPro" id="IPR036922">
    <property type="entry name" value="Rieske_2Fe-2S_sf"/>
</dbReference>
<evidence type="ECO:0000256" key="5">
    <source>
        <dbReference type="ARBA" id="ARBA00023014"/>
    </source>
</evidence>
<sequence>MPAPAAGPAYAAVNPAYPKSWWMIAFSCDVKKNQVVPLRVLERDLVLWRDGNGVVHCQAGHCPHLGAHFGYGGSVVDNTLRCGFHGWQFDAEGRVHSQPGPDAPRKNACLPSYRVVEKHGALFLWNGAGEPDIDFPDFLSFLSKIGATPDDVTFHHHRWFLPFPAKWFGENLCDGMHFAIAHDTGAWGDTIIHAETATTMEMENAIHERRPWLGAENIARRFVRREVVNLLTPVSDNVMSTCWGGSIHLVRFAGRPRILGTIIACWLPVDADTHYVMDITLVPKVKVPVVGKPIEKLTGFVAGLGNWSTAIQDAGLMMHRREPENPPYSKEDRGLIRFRRLWDSRIESQYQLEGDNIRSNGLRAGIRVRGRENAPDTTHRADSNGTPKVMEEDA</sequence>
<dbReference type="InterPro" id="IPR050584">
    <property type="entry name" value="Cholesterol_7-desaturase"/>
</dbReference>
<dbReference type="Pfam" id="PF00355">
    <property type="entry name" value="Rieske"/>
    <property type="match status" value="1"/>
</dbReference>
<comment type="caution">
    <text evidence="8">The sequence shown here is derived from an EMBL/GenBank/DDBJ whole genome shotgun (WGS) entry which is preliminary data.</text>
</comment>
<dbReference type="SUPFAM" id="SSF55961">
    <property type="entry name" value="Bet v1-like"/>
    <property type="match status" value="1"/>
</dbReference>
<reference evidence="8 9" key="1">
    <citation type="journal article" date="2019" name="Int. J. Syst. Evol. Microbiol.">
        <title>The Global Catalogue of Microorganisms (GCM) 10K type strain sequencing project: providing services to taxonomists for standard genome sequencing and annotation.</title>
        <authorList>
            <consortium name="The Broad Institute Genomics Platform"/>
            <consortium name="The Broad Institute Genome Sequencing Center for Infectious Disease"/>
            <person name="Wu L."/>
            <person name="Ma J."/>
        </authorList>
    </citation>
    <scope>NUCLEOTIDE SEQUENCE [LARGE SCALE GENOMIC DNA]</scope>
    <source>
        <strain evidence="8 9">JCM 10671</strain>
    </source>
</reference>
<dbReference type="Proteomes" id="UP001500957">
    <property type="component" value="Unassembled WGS sequence"/>
</dbReference>
<feature type="region of interest" description="Disordered" evidence="6">
    <location>
        <begin position="368"/>
        <end position="394"/>
    </location>
</feature>
<keyword evidence="1" id="KW-0001">2Fe-2S</keyword>
<dbReference type="Gene3D" id="2.102.10.10">
    <property type="entry name" value="Rieske [2Fe-2S] iron-sulphur domain"/>
    <property type="match status" value="1"/>
</dbReference>
<evidence type="ECO:0000259" key="7">
    <source>
        <dbReference type="PROSITE" id="PS51296"/>
    </source>
</evidence>
<evidence type="ECO:0000313" key="8">
    <source>
        <dbReference type="EMBL" id="GAA0636057.1"/>
    </source>
</evidence>
<evidence type="ECO:0000256" key="4">
    <source>
        <dbReference type="ARBA" id="ARBA00023004"/>
    </source>
</evidence>
<accession>A0ABN1HAX3</accession>
<proteinExistence type="predicted"/>
<dbReference type="SUPFAM" id="SSF50022">
    <property type="entry name" value="ISP domain"/>
    <property type="match status" value="1"/>
</dbReference>